<gene>
    <name evidence="1" type="primary">evm_009189</name>
    <name evidence="1" type="ORF">TNCV_3727271</name>
</gene>
<accession>A0A8X6USX7</accession>
<dbReference type="EMBL" id="BMAU01021010">
    <property type="protein sequence ID" value="GFX86458.1"/>
    <property type="molecule type" value="Genomic_DNA"/>
</dbReference>
<protein>
    <submittedName>
        <fullName evidence="1">Uncharacterized protein</fullName>
    </submittedName>
</protein>
<keyword evidence="2" id="KW-1185">Reference proteome</keyword>
<evidence type="ECO:0000313" key="2">
    <source>
        <dbReference type="Proteomes" id="UP000887159"/>
    </source>
</evidence>
<dbReference type="AlphaFoldDB" id="A0A8X6USX7"/>
<organism evidence="1 2">
    <name type="scientific">Trichonephila clavipes</name>
    <name type="common">Golden silk orbweaver</name>
    <name type="synonym">Nephila clavipes</name>
    <dbReference type="NCBI Taxonomy" id="2585209"/>
    <lineage>
        <taxon>Eukaryota</taxon>
        <taxon>Metazoa</taxon>
        <taxon>Ecdysozoa</taxon>
        <taxon>Arthropoda</taxon>
        <taxon>Chelicerata</taxon>
        <taxon>Arachnida</taxon>
        <taxon>Araneae</taxon>
        <taxon>Araneomorphae</taxon>
        <taxon>Entelegynae</taxon>
        <taxon>Araneoidea</taxon>
        <taxon>Nephilidae</taxon>
        <taxon>Trichonephila</taxon>
    </lineage>
</organism>
<proteinExistence type="predicted"/>
<comment type="caution">
    <text evidence="1">The sequence shown here is derived from an EMBL/GenBank/DDBJ whole genome shotgun (WGS) entry which is preliminary data.</text>
</comment>
<name>A0A8X6USX7_TRICX</name>
<reference evidence="1" key="1">
    <citation type="submission" date="2020-08" db="EMBL/GenBank/DDBJ databases">
        <title>Multicomponent nature underlies the extraordinary mechanical properties of spider dragline silk.</title>
        <authorList>
            <person name="Kono N."/>
            <person name="Nakamura H."/>
            <person name="Mori M."/>
            <person name="Yoshida Y."/>
            <person name="Ohtoshi R."/>
            <person name="Malay A.D."/>
            <person name="Moran D.A.P."/>
            <person name="Tomita M."/>
            <person name="Numata K."/>
            <person name="Arakawa K."/>
        </authorList>
    </citation>
    <scope>NUCLEOTIDE SEQUENCE</scope>
</reference>
<sequence length="145" mass="16395">MASLDHQSLPPTNLSREDGFPRKCHSFTINESNKFVSRVDEELPCPAHEEEDTNLVYHACNINYPAEIVIRSIDTDIAAIMLGNMHPRKSDSVVWMLTGTRNNLRYVDLTKIHAELGQLICQSLPGYHAITGCDFNRTHSSEKEN</sequence>
<evidence type="ECO:0000313" key="1">
    <source>
        <dbReference type="EMBL" id="GFX86458.1"/>
    </source>
</evidence>
<dbReference type="Proteomes" id="UP000887159">
    <property type="component" value="Unassembled WGS sequence"/>
</dbReference>